<gene>
    <name evidence="2" type="ORF">LOC68_19750</name>
</gene>
<evidence type="ECO:0000313" key="3">
    <source>
        <dbReference type="Proteomes" id="UP001139103"/>
    </source>
</evidence>
<evidence type="ECO:0000313" key="2">
    <source>
        <dbReference type="EMBL" id="MCC9630635.1"/>
    </source>
</evidence>
<feature type="coiled-coil region" evidence="1">
    <location>
        <begin position="30"/>
        <end position="98"/>
    </location>
</feature>
<keyword evidence="3" id="KW-1185">Reference proteome</keyword>
<proteinExistence type="predicted"/>
<keyword evidence="1" id="KW-0175">Coiled coil</keyword>
<dbReference type="RefSeq" id="WP_230221931.1">
    <property type="nucleotide sequence ID" value="NZ_JAJKFT010000010.1"/>
</dbReference>
<dbReference type="AlphaFoldDB" id="A0A9X1MQR0"/>
<protein>
    <submittedName>
        <fullName evidence="2">Uncharacterized protein</fullName>
    </submittedName>
</protein>
<organism evidence="2 3">
    <name type="scientific">Blastopirellula sediminis</name>
    <dbReference type="NCBI Taxonomy" id="2894196"/>
    <lineage>
        <taxon>Bacteria</taxon>
        <taxon>Pseudomonadati</taxon>
        <taxon>Planctomycetota</taxon>
        <taxon>Planctomycetia</taxon>
        <taxon>Pirellulales</taxon>
        <taxon>Pirellulaceae</taxon>
        <taxon>Blastopirellula</taxon>
    </lineage>
</organism>
<comment type="caution">
    <text evidence="2">The sequence shown here is derived from an EMBL/GenBank/DDBJ whole genome shotgun (WGS) entry which is preliminary data.</text>
</comment>
<dbReference type="Proteomes" id="UP001139103">
    <property type="component" value="Unassembled WGS sequence"/>
</dbReference>
<evidence type="ECO:0000256" key="1">
    <source>
        <dbReference type="SAM" id="Coils"/>
    </source>
</evidence>
<reference evidence="2" key="1">
    <citation type="submission" date="2021-11" db="EMBL/GenBank/DDBJ databases">
        <title>Genome sequence.</title>
        <authorList>
            <person name="Sun Q."/>
        </authorList>
    </citation>
    <scope>NUCLEOTIDE SEQUENCE</scope>
    <source>
        <strain evidence="2">JC732</strain>
    </source>
</reference>
<sequence length="337" mass="37450">MSRFWIALVCASTLTLTAPVRGEEPGEGLIDGLIAQIRRLEARLERVEAQTDKNNAEIERAQSQAIPPKVMAELLEGMAKLNMRIDQNSAAIERTQSQTVPPKVMEDLREGLQRIHGRVEKNSAAIDRAAASELPPKFLPELLERLTKINERVERNSAAIERANASELPPKFVPELLERLERLDIRVDKNSAAIDRAEKTPAKPLVIAEAKQPKVVKAKKQEESLSLDWKPKEPLDFAGQWLMTLPLGAEHQIVIKETGDDQFKLVRPKLNMAGIYKASGGKLMITKPDDKRLTGFVWTAINRNTLVLTGEPPVERTGSSYLGATLTRQIPSPGESQ</sequence>
<feature type="coiled-coil region" evidence="1">
    <location>
        <begin position="143"/>
        <end position="200"/>
    </location>
</feature>
<name>A0A9X1MQR0_9BACT</name>
<dbReference type="EMBL" id="JAJKFT010000010">
    <property type="protein sequence ID" value="MCC9630635.1"/>
    <property type="molecule type" value="Genomic_DNA"/>
</dbReference>
<accession>A0A9X1MQR0</accession>